<dbReference type="RefSeq" id="WP_255134751.1">
    <property type="nucleotide sequence ID" value="NZ_JANDBC010000002.1"/>
</dbReference>
<keyword evidence="3" id="KW-1185">Reference proteome</keyword>
<keyword evidence="1" id="KW-1133">Transmembrane helix</keyword>
<keyword evidence="1" id="KW-0472">Membrane</keyword>
<comment type="caution">
    <text evidence="2">The sequence shown here is derived from an EMBL/GenBank/DDBJ whole genome shotgun (WGS) entry which is preliminary data.</text>
</comment>
<feature type="transmembrane region" description="Helical" evidence="1">
    <location>
        <begin position="31"/>
        <end position="52"/>
    </location>
</feature>
<protein>
    <submittedName>
        <fullName evidence="2">Uncharacterized protein</fullName>
    </submittedName>
</protein>
<dbReference type="Proteomes" id="UP001139125">
    <property type="component" value="Unassembled WGS sequence"/>
</dbReference>
<sequence>MLIRLITVISLILFMLLMISGVNIEVALYRSMLTFMILFAVVYISIFLLNVLREDQNSDGMSMPNGGSTSNANGEG</sequence>
<evidence type="ECO:0000256" key="1">
    <source>
        <dbReference type="SAM" id="Phobius"/>
    </source>
</evidence>
<evidence type="ECO:0000313" key="2">
    <source>
        <dbReference type="EMBL" id="MCP9291877.1"/>
    </source>
</evidence>
<name>A0A9X2L422_9BACT</name>
<keyword evidence="1" id="KW-0812">Transmembrane</keyword>
<accession>A0A9X2L422</accession>
<proteinExistence type="predicted"/>
<organism evidence="2 3">
    <name type="scientific">Gracilimonas sediminicola</name>
    <dbReference type="NCBI Taxonomy" id="2952158"/>
    <lineage>
        <taxon>Bacteria</taxon>
        <taxon>Pseudomonadati</taxon>
        <taxon>Balneolota</taxon>
        <taxon>Balneolia</taxon>
        <taxon>Balneolales</taxon>
        <taxon>Balneolaceae</taxon>
        <taxon>Gracilimonas</taxon>
    </lineage>
</organism>
<dbReference type="AlphaFoldDB" id="A0A9X2L422"/>
<reference evidence="2" key="1">
    <citation type="submission" date="2022-06" db="EMBL/GenBank/DDBJ databases">
        <title>Gracilimonas sp. CAU 1638 isolated from sea sediment.</title>
        <authorList>
            <person name="Kim W."/>
        </authorList>
    </citation>
    <scope>NUCLEOTIDE SEQUENCE</scope>
    <source>
        <strain evidence="2">CAU 1638</strain>
    </source>
</reference>
<dbReference type="EMBL" id="JANDBC010000002">
    <property type="protein sequence ID" value="MCP9291877.1"/>
    <property type="molecule type" value="Genomic_DNA"/>
</dbReference>
<gene>
    <name evidence="2" type="ORF">NM125_09855</name>
</gene>
<evidence type="ECO:0000313" key="3">
    <source>
        <dbReference type="Proteomes" id="UP001139125"/>
    </source>
</evidence>